<reference evidence="1" key="1">
    <citation type="journal article" date="2019" name="Sci. Rep.">
        <title>Draft genome of Tanacetum cinerariifolium, the natural source of mosquito coil.</title>
        <authorList>
            <person name="Yamashiro T."/>
            <person name="Shiraishi A."/>
            <person name="Satake H."/>
            <person name="Nakayama K."/>
        </authorList>
    </citation>
    <scope>NUCLEOTIDE SEQUENCE</scope>
</reference>
<dbReference type="AlphaFoldDB" id="A0A6L2M1N1"/>
<dbReference type="EMBL" id="BKCJ010005653">
    <property type="protein sequence ID" value="GEU67908.1"/>
    <property type="molecule type" value="Genomic_DNA"/>
</dbReference>
<comment type="caution">
    <text evidence="1">The sequence shown here is derived from an EMBL/GenBank/DDBJ whole genome shotgun (WGS) entry which is preliminary data.</text>
</comment>
<protein>
    <submittedName>
        <fullName evidence="1">Uncharacterized protein</fullName>
    </submittedName>
</protein>
<name>A0A6L2M1N1_TANCI</name>
<sequence length="187" mass="21622">MQKRKKDERTSKAGETTQLLLVTSIYLNYNKASHTKAYPSKDMVALSGNSQVHKRSHIMVLWGGIEWFRMIMKRIKSLRRESRNMLIESYFKNYLNQVYDENGKVVDARVICDGENGRSHEFEDDDTIFTLDEPFEEMGSEVVEVHALKEEEIAKITVLGEHVSFPNGIALSFALRQVQQSFPWEST</sequence>
<evidence type="ECO:0000313" key="1">
    <source>
        <dbReference type="EMBL" id="GEU67908.1"/>
    </source>
</evidence>
<organism evidence="1">
    <name type="scientific">Tanacetum cinerariifolium</name>
    <name type="common">Dalmatian daisy</name>
    <name type="synonym">Chrysanthemum cinerariifolium</name>
    <dbReference type="NCBI Taxonomy" id="118510"/>
    <lineage>
        <taxon>Eukaryota</taxon>
        <taxon>Viridiplantae</taxon>
        <taxon>Streptophyta</taxon>
        <taxon>Embryophyta</taxon>
        <taxon>Tracheophyta</taxon>
        <taxon>Spermatophyta</taxon>
        <taxon>Magnoliopsida</taxon>
        <taxon>eudicotyledons</taxon>
        <taxon>Gunneridae</taxon>
        <taxon>Pentapetalae</taxon>
        <taxon>asterids</taxon>
        <taxon>campanulids</taxon>
        <taxon>Asterales</taxon>
        <taxon>Asteraceae</taxon>
        <taxon>Asteroideae</taxon>
        <taxon>Anthemideae</taxon>
        <taxon>Anthemidinae</taxon>
        <taxon>Tanacetum</taxon>
    </lineage>
</organism>
<gene>
    <name evidence="1" type="ORF">Tci_039886</name>
</gene>
<proteinExistence type="predicted"/>
<accession>A0A6L2M1N1</accession>